<protein>
    <submittedName>
        <fullName evidence="3">DUF453-domain-containing protein</fullName>
    </submittedName>
</protein>
<dbReference type="Gene3D" id="3.10.310.10">
    <property type="entry name" value="Diaminopimelate Epimerase, Chain A, domain 1"/>
    <property type="match status" value="2"/>
</dbReference>
<evidence type="ECO:0000313" key="3">
    <source>
        <dbReference type="EMBL" id="OEU23244.1"/>
    </source>
</evidence>
<feature type="non-terminal residue" evidence="3">
    <location>
        <position position="313"/>
    </location>
</feature>
<organism evidence="3 4">
    <name type="scientific">Fragilariopsis cylindrus CCMP1102</name>
    <dbReference type="NCBI Taxonomy" id="635003"/>
    <lineage>
        <taxon>Eukaryota</taxon>
        <taxon>Sar</taxon>
        <taxon>Stramenopiles</taxon>
        <taxon>Ochrophyta</taxon>
        <taxon>Bacillariophyta</taxon>
        <taxon>Bacillariophyceae</taxon>
        <taxon>Bacillariophycidae</taxon>
        <taxon>Bacillariales</taxon>
        <taxon>Bacillariaceae</taxon>
        <taxon>Fragilariopsis</taxon>
    </lineage>
</organism>
<reference evidence="3 4" key="1">
    <citation type="submission" date="2016-09" db="EMBL/GenBank/DDBJ databases">
        <title>Extensive genetic diversity and differential bi-allelic expression allows diatom success in the polar Southern Ocean.</title>
        <authorList>
            <consortium name="DOE Joint Genome Institute"/>
            <person name="Mock T."/>
            <person name="Otillar R.P."/>
            <person name="Strauss J."/>
            <person name="Dupont C."/>
            <person name="Frickenhaus S."/>
            <person name="Maumus F."/>
            <person name="Mcmullan M."/>
            <person name="Sanges R."/>
            <person name="Schmutz J."/>
            <person name="Toseland A."/>
            <person name="Valas R."/>
            <person name="Veluchamy A."/>
            <person name="Ward B.J."/>
            <person name="Allen A."/>
            <person name="Barry K."/>
            <person name="Falciatore A."/>
            <person name="Ferrante M."/>
            <person name="Fortunato A.E."/>
            <person name="Gloeckner G."/>
            <person name="Gruber A."/>
            <person name="Hipkin R."/>
            <person name="Janech M."/>
            <person name="Kroth P."/>
            <person name="Leese F."/>
            <person name="Lindquist E."/>
            <person name="Lyon B.R."/>
            <person name="Martin J."/>
            <person name="Mayer C."/>
            <person name="Parker M."/>
            <person name="Quesneville H."/>
            <person name="Raymond J."/>
            <person name="Uhlig C."/>
            <person name="Valentin K.U."/>
            <person name="Worden A.Z."/>
            <person name="Armbrust E.V."/>
            <person name="Bowler C."/>
            <person name="Green B."/>
            <person name="Moulton V."/>
            <person name="Van Oosterhout C."/>
            <person name="Grigoriev I."/>
        </authorList>
    </citation>
    <scope>NUCLEOTIDE SEQUENCE [LARGE SCALE GENOMIC DNA]</scope>
    <source>
        <strain evidence="3 4">CCMP1102</strain>
    </source>
</reference>
<dbReference type="Pfam" id="PF04303">
    <property type="entry name" value="PrpF"/>
    <property type="match status" value="1"/>
</dbReference>
<dbReference type="Proteomes" id="UP000095751">
    <property type="component" value="Unassembled WGS sequence"/>
</dbReference>
<evidence type="ECO:0000313" key="4">
    <source>
        <dbReference type="Proteomes" id="UP000095751"/>
    </source>
</evidence>
<gene>
    <name evidence="3" type="ORF">FRACYDRAFT_159364</name>
</gene>
<dbReference type="KEGG" id="fcy:FRACYDRAFT_159364"/>
<dbReference type="InterPro" id="IPR007400">
    <property type="entry name" value="PrpF-like"/>
</dbReference>
<evidence type="ECO:0000256" key="2">
    <source>
        <dbReference type="ARBA" id="ARBA00023235"/>
    </source>
</evidence>
<dbReference type="PANTHER" id="PTHR43709:SF2">
    <property type="entry name" value="DUF453 DOMAIN PROTEIN (AFU_ORTHOLOGUE AFUA_6G00360)"/>
    <property type="match status" value="1"/>
</dbReference>
<dbReference type="PANTHER" id="PTHR43709">
    <property type="entry name" value="ACONITATE ISOMERASE-RELATED"/>
    <property type="match status" value="1"/>
</dbReference>
<dbReference type="InParanoid" id="A0A1E7FYN9"/>
<dbReference type="OrthoDB" id="10267539at2759"/>
<comment type="similarity">
    <text evidence="1">Belongs to the PrpF family.</text>
</comment>
<sequence>IPYIYYRSGTSKGPYFLYSDLPGNAKERDDIIINIMGAGHPQQIRGIGGGTGISSKACIVGRSDPNDTEADIRYMFRQVRVNDRSIDNSHGDCGNMIAAVGSFAIEKGLLQLSTTASLDDGKQCVRVRSENTGVLFQLEVPLVLLDTDQGQQTVDYRGDYKLDSVPGTGSPTLVKSIRPQGAFTGKMLPTGNAIDFIDGIPVSCVDVSRAMVILTATSIGLDMNATREELDNNKDMMARLEMLRQKAATIMGMGDVSGKVSPKVMVVSSNNSQDGAAIVSRYFVATHLSETHPSIAMTAGQCLACACLIPDSI</sequence>
<dbReference type="AlphaFoldDB" id="A0A1E7FYN9"/>
<name>A0A1E7FYN9_9STRA</name>
<dbReference type="SUPFAM" id="SSF54506">
    <property type="entry name" value="Diaminopimelate epimerase-like"/>
    <property type="match status" value="2"/>
</dbReference>
<feature type="non-terminal residue" evidence="3">
    <location>
        <position position="1"/>
    </location>
</feature>
<dbReference type="GO" id="GO:0016853">
    <property type="term" value="F:isomerase activity"/>
    <property type="evidence" value="ECO:0007669"/>
    <property type="project" value="UniProtKB-KW"/>
</dbReference>
<proteinExistence type="inferred from homology"/>
<accession>A0A1E7FYN9</accession>
<evidence type="ECO:0000256" key="1">
    <source>
        <dbReference type="ARBA" id="ARBA00007673"/>
    </source>
</evidence>
<keyword evidence="4" id="KW-1185">Reference proteome</keyword>
<keyword evidence="2" id="KW-0413">Isomerase</keyword>
<dbReference type="EMBL" id="KV784353">
    <property type="protein sequence ID" value="OEU23244.1"/>
    <property type="molecule type" value="Genomic_DNA"/>
</dbReference>